<keyword evidence="2" id="KW-0479">Metal-binding</keyword>
<reference evidence="3" key="1">
    <citation type="submission" date="2022-03" db="EMBL/GenBank/DDBJ databases">
        <title>Sea Food Isolates.</title>
        <authorList>
            <person name="Li c."/>
        </authorList>
    </citation>
    <scope>NUCLEOTIDE SEQUENCE</scope>
    <source>
        <strain evidence="3">19MO03SA05</strain>
    </source>
</reference>
<dbReference type="HAMAP" id="MF_00163">
    <property type="entry name" value="Pep_deformylase"/>
    <property type="match status" value="1"/>
</dbReference>
<dbReference type="SUPFAM" id="SSF56420">
    <property type="entry name" value="Peptide deformylase"/>
    <property type="match status" value="1"/>
</dbReference>
<organism evidence="3">
    <name type="scientific">bacterium 19MO03SA05</name>
    <dbReference type="NCBI Taxonomy" id="2920620"/>
    <lineage>
        <taxon>Bacteria</taxon>
    </lineage>
</organism>
<keyword evidence="2" id="KW-0648">Protein biosynthesis</keyword>
<dbReference type="AlphaFoldDB" id="A0AAU6VK87"/>
<dbReference type="EMBL" id="CP095351">
    <property type="protein sequence ID" value="XAG86546.1"/>
    <property type="molecule type" value="Genomic_DNA"/>
</dbReference>
<feature type="binding site" evidence="2">
    <location>
        <position position="91"/>
    </location>
    <ligand>
        <name>Fe cation</name>
        <dbReference type="ChEBI" id="CHEBI:24875"/>
    </ligand>
</feature>
<dbReference type="GO" id="GO:0046872">
    <property type="term" value="F:metal ion binding"/>
    <property type="evidence" value="ECO:0007669"/>
    <property type="project" value="UniProtKB-KW"/>
</dbReference>
<gene>
    <name evidence="2 3" type="primary">def</name>
    <name evidence="3" type="ORF">MRM63_15700</name>
</gene>
<evidence type="ECO:0000256" key="2">
    <source>
        <dbReference type="HAMAP-Rule" id="MF_00163"/>
    </source>
</evidence>
<name>A0AAU6VK87_UNCXX</name>
<dbReference type="EC" id="3.5.1.88" evidence="2"/>
<keyword evidence="2" id="KW-0408">Iron</keyword>
<proteinExistence type="inferred from homology"/>
<dbReference type="Gene3D" id="3.90.45.10">
    <property type="entry name" value="Peptide deformylase"/>
    <property type="match status" value="1"/>
</dbReference>
<evidence type="ECO:0000256" key="1">
    <source>
        <dbReference type="ARBA" id="ARBA00010759"/>
    </source>
</evidence>
<dbReference type="NCBIfam" id="NF001159">
    <property type="entry name" value="PRK00150.1-3"/>
    <property type="match status" value="1"/>
</dbReference>
<dbReference type="Pfam" id="PF01327">
    <property type="entry name" value="Pep_deformylase"/>
    <property type="match status" value="1"/>
</dbReference>
<comment type="similarity">
    <text evidence="1 2">Belongs to the polypeptide deformylase family.</text>
</comment>
<dbReference type="GO" id="GO:0042586">
    <property type="term" value="F:peptide deformylase activity"/>
    <property type="evidence" value="ECO:0007669"/>
    <property type="project" value="UniProtKB-UniRule"/>
</dbReference>
<dbReference type="GO" id="GO:0006412">
    <property type="term" value="P:translation"/>
    <property type="evidence" value="ECO:0007669"/>
    <property type="project" value="UniProtKB-UniRule"/>
</dbReference>
<dbReference type="PRINTS" id="PR01576">
    <property type="entry name" value="PDEFORMYLASE"/>
</dbReference>
<protein>
    <recommendedName>
        <fullName evidence="2">Peptide deformylase</fullName>
        <shortName evidence="2">PDF</shortName>
        <ecNumber evidence="2">3.5.1.88</ecNumber>
    </recommendedName>
    <alternativeName>
        <fullName evidence="2">Polypeptide deformylase</fullName>
    </alternativeName>
</protein>
<dbReference type="InterPro" id="IPR036821">
    <property type="entry name" value="Peptide_deformylase_sf"/>
</dbReference>
<feature type="active site" evidence="2">
    <location>
        <position position="134"/>
    </location>
</feature>
<comment type="cofactor">
    <cofactor evidence="2">
        <name>Fe(2+)</name>
        <dbReference type="ChEBI" id="CHEBI:29033"/>
    </cofactor>
    <text evidence="2">Binds 1 Fe(2+) ion.</text>
</comment>
<keyword evidence="2 3" id="KW-0378">Hydrolase</keyword>
<dbReference type="PANTHER" id="PTHR10458">
    <property type="entry name" value="PEPTIDE DEFORMYLASE"/>
    <property type="match status" value="1"/>
</dbReference>
<accession>A0AAU6VK87</accession>
<sequence length="174" mass="19423">MAVLEILTAPDPRLKITAEKVQDIESVQKLIDDMLETLYSTDNGIGLASVQVGRKEAVVIIDLSDNRDQPLILINPEVVSGSNKALGQEGCLSVPDYYAEVERYTSVVVSALDRTGQRITIESDDFLAIVMQHEIDHLSGNLFIDYLSPLKRQMAMKKVKKVKKYVKSHPQPRT</sequence>
<comment type="function">
    <text evidence="2">Removes the formyl group from the N-terminal Met of newly synthesized proteins. Requires at least a dipeptide for an efficient rate of reaction. N-terminal L-methionine is a prerequisite for activity but the enzyme has broad specificity at other positions.</text>
</comment>
<feature type="binding site" evidence="2">
    <location>
        <position position="137"/>
    </location>
    <ligand>
        <name>Fe cation</name>
        <dbReference type="ChEBI" id="CHEBI:24875"/>
    </ligand>
</feature>
<dbReference type="CDD" id="cd00487">
    <property type="entry name" value="Pep_deformylase"/>
    <property type="match status" value="1"/>
</dbReference>
<evidence type="ECO:0000313" key="3">
    <source>
        <dbReference type="EMBL" id="XAG86546.1"/>
    </source>
</evidence>
<comment type="catalytic activity">
    <reaction evidence="2">
        <text>N-terminal N-formyl-L-methionyl-[peptide] + H2O = N-terminal L-methionyl-[peptide] + formate</text>
        <dbReference type="Rhea" id="RHEA:24420"/>
        <dbReference type="Rhea" id="RHEA-COMP:10639"/>
        <dbReference type="Rhea" id="RHEA-COMP:10640"/>
        <dbReference type="ChEBI" id="CHEBI:15377"/>
        <dbReference type="ChEBI" id="CHEBI:15740"/>
        <dbReference type="ChEBI" id="CHEBI:49298"/>
        <dbReference type="ChEBI" id="CHEBI:64731"/>
        <dbReference type="EC" id="3.5.1.88"/>
    </reaction>
</comment>
<dbReference type="NCBIfam" id="TIGR00079">
    <property type="entry name" value="pept_deformyl"/>
    <property type="match status" value="1"/>
</dbReference>
<dbReference type="InterPro" id="IPR023635">
    <property type="entry name" value="Peptide_deformylase"/>
</dbReference>
<feature type="binding site" evidence="2">
    <location>
        <position position="133"/>
    </location>
    <ligand>
        <name>Fe cation</name>
        <dbReference type="ChEBI" id="CHEBI:24875"/>
    </ligand>
</feature>
<dbReference type="PIRSF" id="PIRSF004749">
    <property type="entry name" value="Pep_def"/>
    <property type="match status" value="1"/>
</dbReference>
<dbReference type="PANTHER" id="PTHR10458:SF22">
    <property type="entry name" value="PEPTIDE DEFORMYLASE"/>
    <property type="match status" value="1"/>
</dbReference>